<organism evidence="3 4">
    <name type="scientific">Steinernema glaseri</name>
    <dbReference type="NCBI Taxonomy" id="37863"/>
    <lineage>
        <taxon>Eukaryota</taxon>
        <taxon>Metazoa</taxon>
        <taxon>Ecdysozoa</taxon>
        <taxon>Nematoda</taxon>
        <taxon>Chromadorea</taxon>
        <taxon>Rhabditida</taxon>
        <taxon>Tylenchina</taxon>
        <taxon>Panagrolaimomorpha</taxon>
        <taxon>Strongyloidoidea</taxon>
        <taxon>Steinernematidae</taxon>
        <taxon>Steinernema</taxon>
    </lineage>
</organism>
<feature type="signal peptide" evidence="2">
    <location>
        <begin position="1"/>
        <end position="18"/>
    </location>
</feature>
<keyword evidence="2" id="KW-0732">Signal</keyword>
<evidence type="ECO:0000256" key="2">
    <source>
        <dbReference type="SAM" id="SignalP"/>
    </source>
</evidence>
<name>A0A1I8ABD5_9BILA</name>
<feature type="compositionally biased region" description="Basic and acidic residues" evidence="1">
    <location>
        <begin position="148"/>
        <end position="161"/>
    </location>
</feature>
<evidence type="ECO:0000313" key="3">
    <source>
        <dbReference type="Proteomes" id="UP000095287"/>
    </source>
</evidence>
<feature type="chain" id="PRO_5009314501" evidence="2">
    <location>
        <begin position="19"/>
        <end position="175"/>
    </location>
</feature>
<proteinExistence type="predicted"/>
<evidence type="ECO:0000256" key="1">
    <source>
        <dbReference type="SAM" id="MobiDB-lite"/>
    </source>
</evidence>
<feature type="compositionally biased region" description="Polar residues" evidence="1">
    <location>
        <begin position="162"/>
        <end position="175"/>
    </location>
</feature>
<dbReference type="WBParaSite" id="L893_g4003.t1">
    <property type="protein sequence ID" value="L893_g4003.t1"/>
    <property type="gene ID" value="L893_g4003"/>
</dbReference>
<protein>
    <submittedName>
        <fullName evidence="4">DUF148 domain-containing protein</fullName>
    </submittedName>
</protein>
<sequence>MTMWSIFLFVAFIGVGLGDDTVLPAYNISSQDNLARNYELGETVHLPPNNAANFSNNTSMNGYIVGGAQVETATPYLDDKSKLAEWRQSIKDFGSKLKGWWHTAKDKMKEKYQTFKGQLSDATHSVKDYFHNVTEPFRDGWRDFKTDMDQKGEKHEQEFEQLKQTLLASSTQKTK</sequence>
<reference evidence="4" key="1">
    <citation type="submission" date="2016-11" db="UniProtKB">
        <authorList>
            <consortium name="WormBaseParasite"/>
        </authorList>
    </citation>
    <scope>IDENTIFICATION</scope>
</reference>
<feature type="region of interest" description="Disordered" evidence="1">
    <location>
        <begin position="148"/>
        <end position="175"/>
    </location>
</feature>
<dbReference type="AlphaFoldDB" id="A0A1I8ABD5"/>
<accession>A0A1I8ABD5</accession>
<evidence type="ECO:0000313" key="4">
    <source>
        <dbReference type="WBParaSite" id="L893_g4003.t1"/>
    </source>
</evidence>
<keyword evidence="3" id="KW-1185">Reference proteome</keyword>
<dbReference type="Proteomes" id="UP000095287">
    <property type="component" value="Unplaced"/>
</dbReference>